<keyword evidence="4 12" id="KW-0547">Nucleotide-binding</keyword>
<evidence type="ECO:0000256" key="10">
    <source>
        <dbReference type="ARBA" id="ARBA00023235"/>
    </source>
</evidence>
<dbReference type="Pfam" id="PF18319">
    <property type="entry name" value="Zn_ribbon_PriA"/>
    <property type="match status" value="1"/>
</dbReference>
<feature type="binding site" evidence="12">
    <location>
        <position position="409"/>
    </location>
    <ligand>
        <name>Zn(2+)</name>
        <dbReference type="ChEBI" id="CHEBI:29105"/>
        <label>2</label>
    </ligand>
</feature>
<dbReference type="InterPro" id="IPR027417">
    <property type="entry name" value="P-loop_NTPase"/>
</dbReference>
<dbReference type="PANTHER" id="PTHR30580:SF0">
    <property type="entry name" value="PRIMOSOMAL PROTEIN N"/>
    <property type="match status" value="1"/>
</dbReference>
<feature type="binding site" evidence="12">
    <location>
        <position position="381"/>
    </location>
    <ligand>
        <name>Zn(2+)</name>
        <dbReference type="ChEBI" id="CHEBI:29105"/>
        <label>1</label>
    </ligand>
</feature>
<keyword evidence="1 12" id="KW-0639">Primosome</keyword>
<dbReference type="Gene3D" id="3.40.50.300">
    <property type="entry name" value="P-loop containing nucleotide triphosphate hydrolases"/>
    <property type="match status" value="2"/>
</dbReference>
<dbReference type="Pfam" id="PF00270">
    <property type="entry name" value="DEAD"/>
    <property type="match status" value="1"/>
</dbReference>
<keyword evidence="3 12" id="KW-0479">Metal-binding</keyword>
<comment type="catalytic activity">
    <reaction evidence="11 12">
        <text>ATP + H2O = ADP + phosphate + H(+)</text>
        <dbReference type="Rhea" id="RHEA:13065"/>
        <dbReference type="ChEBI" id="CHEBI:15377"/>
        <dbReference type="ChEBI" id="CHEBI:15378"/>
        <dbReference type="ChEBI" id="CHEBI:30616"/>
        <dbReference type="ChEBI" id="CHEBI:43474"/>
        <dbReference type="ChEBI" id="CHEBI:456216"/>
        <dbReference type="EC" id="5.6.2.4"/>
    </reaction>
</comment>
<comment type="similarity">
    <text evidence="12">Belongs to the helicase family. PriA subfamily.</text>
</comment>
<feature type="binding site" evidence="12">
    <location>
        <position position="378"/>
    </location>
    <ligand>
        <name>Zn(2+)</name>
        <dbReference type="ChEBI" id="CHEBI:29105"/>
        <label>1</label>
    </ligand>
</feature>
<dbReference type="InterPro" id="IPR014001">
    <property type="entry name" value="Helicase_ATP-bd"/>
</dbReference>
<dbReference type="Pfam" id="PF17764">
    <property type="entry name" value="PriA_3primeBD"/>
    <property type="match status" value="1"/>
</dbReference>
<dbReference type="GO" id="GO:1990077">
    <property type="term" value="C:primosome complex"/>
    <property type="evidence" value="ECO:0007669"/>
    <property type="project" value="UniProtKB-UniRule"/>
</dbReference>
<dbReference type="Pfam" id="PF18074">
    <property type="entry name" value="PriA_C"/>
    <property type="match status" value="1"/>
</dbReference>
<feature type="domain" description="Helicase ATP-binding" evidence="13">
    <location>
        <begin position="150"/>
        <end position="316"/>
    </location>
</feature>
<dbReference type="EMBL" id="CP060632">
    <property type="protein sequence ID" value="QNL98848.1"/>
    <property type="molecule type" value="Genomic_DNA"/>
</dbReference>
<dbReference type="InterPro" id="IPR040498">
    <property type="entry name" value="PriA_CRR"/>
</dbReference>
<accession>A0A7G9FJW7</accession>
<feature type="binding site" evidence="12">
    <location>
        <position position="387"/>
    </location>
    <ligand>
        <name>Zn(2+)</name>
        <dbReference type="ChEBI" id="CHEBI:29105"/>
        <label>2</label>
    </ligand>
</feature>
<feature type="binding site" evidence="12">
    <location>
        <position position="412"/>
    </location>
    <ligand>
        <name>Zn(2+)</name>
        <dbReference type="ChEBI" id="CHEBI:29105"/>
        <label>2</label>
    </ligand>
</feature>
<dbReference type="PROSITE" id="PS51192">
    <property type="entry name" value="HELICASE_ATP_BIND_1"/>
    <property type="match status" value="1"/>
</dbReference>
<comment type="catalytic activity">
    <reaction evidence="12">
        <text>Couples ATP hydrolysis with the unwinding of duplex DNA by translocating in the 3'-5' direction.</text>
        <dbReference type="EC" id="5.6.2.4"/>
    </reaction>
</comment>
<dbReference type="GO" id="GO:0006302">
    <property type="term" value="P:double-strand break repair"/>
    <property type="evidence" value="ECO:0007669"/>
    <property type="project" value="InterPro"/>
</dbReference>
<keyword evidence="8 12" id="KW-0067">ATP-binding</keyword>
<name>A0A7G9FJW7_9FIRM</name>
<organism evidence="15 16">
    <name type="scientific">Wujia chipingensis</name>
    <dbReference type="NCBI Taxonomy" id="2763670"/>
    <lineage>
        <taxon>Bacteria</taxon>
        <taxon>Bacillati</taxon>
        <taxon>Bacillota</taxon>
        <taxon>Clostridia</taxon>
        <taxon>Lachnospirales</taxon>
        <taxon>Lachnospiraceae</taxon>
        <taxon>Wujia</taxon>
    </lineage>
</organism>
<dbReference type="Pfam" id="PF00271">
    <property type="entry name" value="Helicase_C"/>
    <property type="match status" value="1"/>
</dbReference>
<dbReference type="CDD" id="cd18804">
    <property type="entry name" value="SF2_C_priA"/>
    <property type="match status" value="1"/>
</dbReference>
<evidence type="ECO:0000313" key="15">
    <source>
        <dbReference type="EMBL" id="QNL98848.1"/>
    </source>
</evidence>
<dbReference type="GO" id="GO:0008270">
    <property type="term" value="F:zinc ion binding"/>
    <property type="evidence" value="ECO:0007669"/>
    <property type="project" value="UniProtKB-UniRule"/>
</dbReference>
<dbReference type="RefSeq" id="WP_249320960.1">
    <property type="nucleotide sequence ID" value="NZ_CP060632.1"/>
</dbReference>
<dbReference type="GO" id="GO:0005524">
    <property type="term" value="F:ATP binding"/>
    <property type="evidence" value="ECO:0007669"/>
    <property type="project" value="UniProtKB-UniRule"/>
</dbReference>
<dbReference type="InterPro" id="IPR005259">
    <property type="entry name" value="PriA"/>
</dbReference>
<keyword evidence="10 12" id="KW-0413">Isomerase</keyword>
<evidence type="ECO:0000256" key="6">
    <source>
        <dbReference type="ARBA" id="ARBA00022806"/>
    </source>
</evidence>
<keyword evidence="9 12" id="KW-0238">DNA-binding</keyword>
<dbReference type="InterPro" id="IPR042115">
    <property type="entry name" value="PriA_3primeBD_sf"/>
</dbReference>
<dbReference type="GO" id="GO:0006269">
    <property type="term" value="P:DNA replication, synthesis of primer"/>
    <property type="evidence" value="ECO:0007669"/>
    <property type="project" value="UniProtKB-KW"/>
</dbReference>
<dbReference type="GO" id="GO:0016787">
    <property type="term" value="F:hydrolase activity"/>
    <property type="evidence" value="ECO:0007669"/>
    <property type="project" value="UniProtKB-KW"/>
</dbReference>
<evidence type="ECO:0000256" key="4">
    <source>
        <dbReference type="ARBA" id="ARBA00022741"/>
    </source>
</evidence>
<dbReference type="InterPro" id="IPR001650">
    <property type="entry name" value="Helicase_C-like"/>
</dbReference>
<feature type="domain" description="Helicase C-terminal" evidence="14">
    <location>
        <begin position="417"/>
        <end position="587"/>
    </location>
</feature>
<evidence type="ECO:0000313" key="16">
    <source>
        <dbReference type="Proteomes" id="UP000515819"/>
    </source>
</evidence>
<keyword evidence="6 12" id="KW-0347">Helicase</keyword>
<evidence type="ECO:0000256" key="3">
    <source>
        <dbReference type="ARBA" id="ARBA00022723"/>
    </source>
</evidence>
<dbReference type="SMART" id="SM00487">
    <property type="entry name" value="DEXDc"/>
    <property type="match status" value="1"/>
</dbReference>
<evidence type="ECO:0000259" key="14">
    <source>
        <dbReference type="PROSITE" id="PS51194"/>
    </source>
</evidence>
<dbReference type="CDD" id="cd17929">
    <property type="entry name" value="DEXHc_priA"/>
    <property type="match status" value="1"/>
</dbReference>
<proteinExistence type="inferred from homology"/>
<evidence type="ECO:0000256" key="2">
    <source>
        <dbReference type="ARBA" id="ARBA00022705"/>
    </source>
</evidence>
<dbReference type="NCBIfam" id="TIGR00595">
    <property type="entry name" value="priA"/>
    <property type="match status" value="1"/>
</dbReference>
<evidence type="ECO:0000256" key="12">
    <source>
        <dbReference type="HAMAP-Rule" id="MF_00983"/>
    </source>
</evidence>
<dbReference type="KEGG" id="wcp:H9Q76_08820"/>
<dbReference type="PANTHER" id="PTHR30580">
    <property type="entry name" value="PRIMOSOMAL PROTEIN N"/>
    <property type="match status" value="1"/>
</dbReference>
<dbReference type="GO" id="GO:0006270">
    <property type="term" value="P:DNA replication initiation"/>
    <property type="evidence" value="ECO:0007669"/>
    <property type="project" value="TreeGrafter"/>
</dbReference>
<evidence type="ECO:0000259" key="13">
    <source>
        <dbReference type="PROSITE" id="PS51192"/>
    </source>
</evidence>
<dbReference type="HAMAP" id="MF_00983">
    <property type="entry name" value="PriA"/>
    <property type="match status" value="1"/>
</dbReference>
<dbReference type="Proteomes" id="UP000515819">
    <property type="component" value="Chromosome"/>
</dbReference>
<dbReference type="EC" id="5.6.2.4" evidence="12"/>
<evidence type="ECO:0000256" key="7">
    <source>
        <dbReference type="ARBA" id="ARBA00022833"/>
    </source>
</evidence>
<feature type="binding site" evidence="12">
    <location>
        <position position="422"/>
    </location>
    <ligand>
        <name>Zn(2+)</name>
        <dbReference type="ChEBI" id="CHEBI:29105"/>
        <label>1</label>
    </ligand>
</feature>
<evidence type="ECO:0000256" key="9">
    <source>
        <dbReference type="ARBA" id="ARBA00023125"/>
    </source>
</evidence>
<protein>
    <recommendedName>
        <fullName evidence="12">Replication restart protein PriA</fullName>
    </recommendedName>
    <alternativeName>
        <fullName evidence="12">ATP-dependent DNA helicase PriA</fullName>
        <ecNumber evidence="12">5.6.2.4</ecNumber>
    </alternativeName>
    <alternativeName>
        <fullName evidence="12">DNA 3'-5' helicase PriA</fullName>
    </alternativeName>
</protein>
<dbReference type="GO" id="GO:0003677">
    <property type="term" value="F:DNA binding"/>
    <property type="evidence" value="ECO:0007669"/>
    <property type="project" value="UniProtKB-UniRule"/>
</dbReference>
<dbReference type="Gene3D" id="3.40.1440.60">
    <property type="entry name" value="PriA, 3(prime) DNA-binding domain"/>
    <property type="match status" value="1"/>
</dbReference>
<dbReference type="SUPFAM" id="SSF52540">
    <property type="entry name" value="P-loop containing nucleoside triphosphate hydrolases"/>
    <property type="match status" value="2"/>
</dbReference>
<comment type="cofactor">
    <cofactor evidence="12">
        <name>Zn(2+)</name>
        <dbReference type="ChEBI" id="CHEBI:29105"/>
    </cofactor>
    <text evidence="12">Binds 2 zinc ions per subunit.</text>
</comment>
<keyword evidence="16" id="KW-1185">Reference proteome</keyword>
<gene>
    <name evidence="12 15" type="primary">priA</name>
    <name evidence="15" type="ORF">H9Q76_08820</name>
</gene>
<dbReference type="PROSITE" id="PS51194">
    <property type="entry name" value="HELICASE_CTER"/>
    <property type="match status" value="1"/>
</dbReference>
<dbReference type="InterPro" id="IPR011545">
    <property type="entry name" value="DEAD/DEAH_box_helicase_dom"/>
</dbReference>
<sequence>MSQTYADIIIDISHSAIDRVFQYRIGDAWKEQVQVGSLVTVPFGKGNAHRHGYVIGITQTPSYEPDKIKEIVDVPQKGLPIEGKLIQLAAWMRETYGTTMNQALQTVMPVKQTVRKTAQKVEETTLPDTNWEFVTLNDEQQALVDAFAEDIQAGERHTYLLHGVTGSGKTEVYIQCIKEVIREGGQAIVLIPEISLTYQTLARFRKHFGTRVAFVNSKQSKGEKYEQFRKAKEGEVDVVIGPRSALFTPFPNLKLLVMDEEHDPAFKSDQAPRYHARDVAIKRAELEEASVILGSATPSIESYARAEAGQYRLWELKERPDGVQAQKIEVVDLREELRRGNRSIISRSLYEKIQERLERKEQMMLFINRRGFNSFVSCRACGEAIKCPRCDVALTYHQQTIQAQRQLVCHYCGYMTAMPKQCPSCKSNMIAGFGTGTEKVEEEIKKLFPAIKTLRMDRDTTMRKDAGARILKQFAEGKADMLIGTQMIVKGHDYSNVTLVGVILADLSLYANDYRAGERTFDLLTQAAGRAGRGEKEGAVVIQTYQPDHYAIAAAASQDYKAFYEMEMAYRRMLRYPPVYDMLQILLTGESKGKVESYAGILCRDLKEKTKTLQYTQTRIIGPGEAAIGKINDEYRYVIYIKAPGLGAITTLRDYIDTCGCEGVTISVDMNPMTVC</sequence>
<evidence type="ECO:0000256" key="5">
    <source>
        <dbReference type="ARBA" id="ARBA00022801"/>
    </source>
</evidence>
<dbReference type="FunFam" id="3.40.50.300:FF:000489">
    <property type="entry name" value="Primosome assembly protein PriA"/>
    <property type="match status" value="1"/>
</dbReference>
<dbReference type="AlphaFoldDB" id="A0A7G9FJW7"/>
<dbReference type="InterPro" id="IPR041236">
    <property type="entry name" value="PriA_C"/>
</dbReference>
<keyword evidence="2 12" id="KW-0235">DNA replication</keyword>
<feature type="binding site" evidence="12">
    <location>
        <position position="425"/>
    </location>
    <ligand>
        <name>Zn(2+)</name>
        <dbReference type="ChEBI" id="CHEBI:29105"/>
        <label>1</label>
    </ligand>
</feature>
<comment type="subunit">
    <text evidence="12">Component of the replication restart primosome.</text>
</comment>
<evidence type="ECO:0000256" key="8">
    <source>
        <dbReference type="ARBA" id="ARBA00022840"/>
    </source>
</evidence>
<evidence type="ECO:0000256" key="11">
    <source>
        <dbReference type="ARBA" id="ARBA00048988"/>
    </source>
</evidence>
<comment type="function">
    <text evidence="12">Initiates the restart of stalled replication forks, which reloads the replicative helicase on sites other than the origin of replication. Recognizes and binds to abandoned replication forks and remodels them to uncover a helicase loading site. Promotes assembly of the primosome at these replication forks.</text>
</comment>
<keyword evidence="5 12" id="KW-0378">Hydrolase</keyword>
<dbReference type="GO" id="GO:0043138">
    <property type="term" value="F:3'-5' DNA helicase activity"/>
    <property type="evidence" value="ECO:0007669"/>
    <property type="project" value="UniProtKB-EC"/>
</dbReference>
<feature type="binding site" evidence="12">
    <location>
        <position position="390"/>
    </location>
    <ligand>
        <name>Zn(2+)</name>
        <dbReference type="ChEBI" id="CHEBI:29105"/>
        <label>2</label>
    </ligand>
</feature>
<evidence type="ECO:0000256" key="1">
    <source>
        <dbReference type="ARBA" id="ARBA00022515"/>
    </source>
</evidence>
<keyword evidence="7 12" id="KW-0862">Zinc</keyword>
<dbReference type="InterPro" id="IPR041222">
    <property type="entry name" value="PriA_3primeBD"/>
</dbReference>
<dbReference type="GO" id="GO:0006310">
    <property type="term" value="P:DNA recombination"/>
    <property type="evidence" value="ECO:0007669"/>
    <property type="project" value="InterPro"/>
</dbReference>
<dbReference type="SMART" id="SM00490">
    <property type="entry name" value="HELICc"/>
    <property type="match status" value="1"/>
</dbReference>
<reference evidence="15 16" key="1">
    <citation type="submission" date="2020-08" db="EMBL/GenBank/DDBJ databases">
        <authorList>
            <person name="Liu C."/>
            <person name="Sun Q."/>
        </authorList>
    </citation>
    <scope>NUCLEOTIDE SEQUENCE [LARGE SCALE GENOMIC DNA]</scope>
    <source>
        <strain evidence="15 16">NSJ-4</strain>
    </source>
</reference>